<dbReference type="Pfam" id="PF21787">
    <property type="entry name" value="TNP-like_RNaseH_N"/>
    <property type="match status" value="1"/>
</dbReference>
<keyword evidence="6" id="KW-1185">Reference proteome</keyword>
<feature type="domain" description="Transposable element P transposase-like GTP-binding insertion" evidence="3">
    <location>
        <begin position="670"/>
        <end position="783"/>
    </location>
</feature>
<feature type="region of interest" description="Disordered" evidence="1">
    <location>
        <begin position="34"/>
        <end position="122"/>
    </location>
</feature>
<protein>
    <submittedName>
        <fullName evidence="5">Transposable element P transposase</fullName>
    </submittedName>
</protein>
<organism evidence="5 6">
    <name type="scientific">Frankliniella fusca</name>
    <dbReference type="NCBI Taxonomy" id="407009"/>
    <lineage>
        <taxon>Eukaryota</taxon>
        <taxon>Metazoa</taxon>
        <taxon>Ecdysozoa</taxon>
        <taxon>Arthropoda</taxon>
        <taxon>Hexapoda</taxon>
        <taxon>Insecta</taxon>
        <taxon>Pterygota</taxon>
        <taxon>Neoptera</taxon>
        <taxon>Paraneoptera</taxon>
        <taxon>Thysanoptera</taxon>
        <taxon>Terebrantia</taxon>
        <taxon>Thripoidea</taxon>
        <taxon>Thripidae</taxon>
        <taxon>Frankliniella</taxon>
    </lineage>
</organism>
<feature type="compositionally biased region" description="Polar residues" evidence="1">
    <location>
        <begin position="40"/>
        <end position="49"/>
    </location>
</feature>
<feature type="region of interest" description="Disordered" evidence="1">
    <location>
        <begin position="204"/>
        <end position="236"/>
    </location>
</feature>
<name>A0AAE1LJR0_9NEOP</name>
<feature type="domain" description="Transposable element P transposase-like RNase H C-terminal" evidence="4">
    <location>
        <begin position="878"/>
        <end position="902"/>
    </location>
</feature>
<evidence type="ECO:0000259" key="3">
    <source>
        <dbReference type="Pfam" id="PF21788"/>
    </source>
</evidence>
<reference evidence="5" key="2">
    <citation type="journal article" date="2023" name="BMC Genomics">
        <title>Pest status, molecular evolution, and epigenetic factors derived from the genome assembly of Frankliniella fusca, a thysanopteran phytovirus vector.</title>
        <authorList>
            <person name="Catto M.A."/>
            <person name="Labadie P.E."/>
            <person name="Jacobson A.L."/>
            <person name="Kennedy G.G."/>
            <person name="Srinivasan R."/>
            <person name="Hunt B.G."/>
        </authorList>
    </citation>
    <scope>NUCLEOTIDE SEQUENCE</scope>
    <source>
        <strain evidence="5">PL_HMW_Pooled</strain>
    </source>
</reference>
<comment type="caution">
    <text evidence="5">The sequence shown here is derived from an EMBL/GenBank/DDBJ whole genome shotgun (WGS) entry which is preliminary data.</text>
</comment>
<evidence type="ECO:0000259" key="4">
    <source>
        <dbReference type="Pfam" id="PF21789"/>
    </source>
</evidence>
<dbReference type="Pfam" id="PF21788">
    <property type="entry name" value="TNP-like_GBD"/>
    <property type="match status" value="1"/>
</dbReference>
<feature type="compositionally biased region" description="Polar residues" evidence="1">
    <location>
        <begin position="109"/>
        <end position="122"/>
    </location>
</feature>
<feature type="compositionally biased region" description="Basic residues" evidence="1">
    <location>
        <begin position="74"/>
        <end position="95"/>
    </location>
</feature>
<feature type="region of interest" description="Disordered" evidence="1">
    <location>
        <begin position="918"/>
        <end position="949"/>
    </location>
</feature>
<dbReference type="EMBL" id="JAHWGI010001058">
    <property type="protein sequence ID" value="KAK3922025.1"/>
    <property type="molecule type" value="Genomic_DNA"/>
</dbReference>
<dbReference type="Pfam" id="PF21789">
    <property type="entry name" value="TNP-like_RNaseH_C"/>
    <property type="match status" value="1"/>
</dbReference>
<feature type="domain" description="Transposable element P transposase-like RNase H" evidence="2">
    <location>
        <begin position="513"/>
        <end position="636"/>
    </location>
</feature>
<feature type="compositionally biased region" description="Basic residues" evidence="1">
    <location>
        <begin position="209"/>
        <end position="219"/>
    </location>
</feature>
<evidence type="ECO:0000313" key="6">
    <source>
        <dbReference type="Proteomes" id="UP001219518"/>
    </source>
</evidence>
<feature type="compositionally biased region" description="Basic residues" evidence="1">
    <location>
        <begin position="158"/>
        <end position="178"/>
    </location>
</feature>
<gene>
    <name evidence="5" type="ORF">KUF71_011201</name>
</gene>
<dbReference type="InterPro" id="IPR048367">
    <property type="entry name" value="TNP-like_RNaseH_C"/>
</dbReference>
<feature type="compositionally biased region" description="Basic and acidic residues" evidence="1">
    <location>
        <begin position="179"/>
        <end position="189"/>
    </location>
</feature>
<dbReference type="AlphaFoldDB" id="A0AAE1LJR0"/>
<evidence type="ECO:0000259" key="2">
    <source>
        <dbReference type="Pfam" id="PF21787"/>
    </source>
</evidence>
<evidence type="ECO:0000256" key="1">
    <source>
        <dbReference type="SAM" id="MobiDB-lite"/>
    </source>
</evidence>
<proteinExistence type="predicted"/>
<evidence type="ECO:0000313" key="5">
    <source>
        <dbReference type="EMBL" id="KAK3922025.1"/>
    </source>
</evidence>
<reference evidence="5" key="1">
    <citation type="submission" date="2021-07" db="EMBL/GenBank/DDBJ databases">
        <authorList>
            <person name="Catto M.A."/>
            <person name="Jacobson A."/>
            <person name="Kennedy G."/>
            <person name="Labadie P."/>
            <person name="Hunt B.G."/>
            <person name="Srinivasan R."/>
        </authorList>
    </citation>
    <scope>NUCLEOTIDE SEQUENCE</scope>
    <source>
        <strain evidence="5">PL_HMW_Pooled</strain>
        <tissue evidence="5">Head</tissue>
    </source>
</reference>
<dbReference type="InterPro" id="IPR048365">
    <property type="entry name" value="TNP-like_RNaseH_N"/>
</dbReference>
<sequence>MSDDLFSDGDFPQFVPTSYDVGGGVIVFSPNATDAAATVNRETGSTGTSRSEHDNIVDVSEPATNDCQQGETRRSRKRPKNSRSRRIGKPPKKHRLDKEGVNLPRGETADSSTMGTDGQESVDSTVMGVGVQQAQQNISNDGVAVAADNEGAAILEHQKKKYRKRRNQVTSKRKKKEKTKQESVQEASAERELITVNLSLETEQDSTAKKKRYKKRKGRFSVPVRRSKQQTTTPLNDESENILNVSMAVVDNPDGDDHLEYDFIRLSQNDEISSSPADLLKKNFDTEGLALQALANDVTQLLSDLNSPWTVDITNDCVCRLTLMTLEPNAAVERTIVWSFQGMEIYIHNKPLPDSHFLVDLELPDSANLSTVAQFLVQHTSVVESANICEGVTSYENYWSTAEERGVGYIEADIYGGKSCFRNKSCPLIFMDKKRCHKCDSVRDRFKDRKRRVTYARGKDSRKINNRYLPRLSLLGKTQDLAREKRKLNLSIRYLKKKMRKFIAQDTMSLDSDTSTDLCKIFKANMTIYQGIVTTKSGEMVGFTSPTEVEKSVADLEAQLQCGEMKREKAKKVLAFMLQGISNIIHEVIAIYPTAELNSQQLYVRAWDVIYSLEIRDIRVLSLIFDGASCNKKFVNMHTKWDSSGDFIHATRNIAAEEERPLFFIVDPPHLLKCIRNCFSNSFGHKCTRYMYKNGEKISWEAIELLHSISIKDKFKTHKLTQAHAKLTAFSRMNVTLATQTMSKSVARALKDYMNDPRFNGVINFELLSFILKVNTFFDCLNGSGDPDGTRNKTNEYLKPYINLEDERLRTILKEDVLKFFVDWHNDAYEQEGLSKEAMERRTISHETYQSLHITIFGFCAAVEFLLRKGAPSVDAKAFNQDKLEQYFGLTRMAGGASNNPSYNIVRGRLPGDHAKKAAALPKRKGNTKGARSELQVNQDPLPCRPRKR</sequence>
<feature type="region of interest" description="Disordered" evidence="1">
    <location>
        <begin position="156"/>
        <end position="189"/>
    </location>
</feature>
<dbReference type="Proteomes" id="UP001219518">
    <property type="component" value="Unassembled WGS sequence"/>
</dbReference>
<dbReference type="InterPro" id="IPR048366">
    <property type="entry name" value="TNP-like_GBD"/>
</dbReference>
<accession>A0AAE1LJR0</accession>